<dbReference type="FunFam" id="3.30.160.60:FF:000630">
    <property type="entry name" value="Zinc finger protein 180"/>
    <property type="match status" value="1"/>
</dbReference>
<feature type="domain" description="C2H2-type" evidence="13">
    <location>
        <begin position="178"/>
        <end position="205"/>
    </location>
</feature>
<feature type="domain" description="C2H2-type" evidence="13">
    <location>
        <begin position="262"/>
        <end position="289"/>
    </location>
</feature>
<dbReference type="PANTHER" id="PTHR23235:SF176">
    <property type="entry name" value="C2H2-TYPE DOMAIN-CONTAINING PROTEIN"/>
    <property type="match status" value="1"/>
</dbReference>
<evidence type="ECO:0000256" key="2">
    <source>
        <dbReference type="ARBA" id="ARBA00006991"/>
    </source>
</evidence>
<evidence type="ECO:0000256" key="8">
    <source>
        <dbReference type="ARBA" id="ARBA00023125"/>
    </source>
</evidence>
<dbReference type="Pfam" id="PF07776">
    <property type="entry name" value="zf-AD"/>
    <property type="match status" value="1"/>
</dbReference>
<feature type="domain" description="C2H2-type" evidence="13">
    <location>
        <begin position="206"/>
        <end position="233"/>
    </location>
</feature>
<dbReference type="FunFam" id="3.30.160.60:FF:001720">
    <property type="entry name" value="Si:dkey-7i4.21"/>
    <property type="match status" value="1"/>
</dbReference>
<dbReference type="FunFam" id="3.30.160.60:FF:000303">
    <property type="entry name" value="Zinc finger protein 41"/>
    <property type="match status" value="1"/>
</dbReference>
<keyword evidence="6 12" id="KW-0862">Zinc</keyword>
<dbReference type="SUPFAM" id="SSF57667">
    <property type="entry name" value="beta-beta-alpha zinc fingers"/>
    <property type="match status" value="3"/>
</dbReference>
<keyword evidence="3 12" id="KW-0479">Metal-binding</keyword>
<dbReference type="FunFam" id="3.30.160.60:FF:001370">
    <property type="entry name" value="Zinc finger protein"/>
    <property type="match status" value="1"/>
</dbReference>
<dbReference type="GO" id="GO:0000978">
    <property type="term" value="F:RNA polymerase II cis-regulatory region sequence-specific DNA binding"/>
    <property type="evidence" value="ECO:0007669"/>
    <property type="project" value="TreeGrafter"/>
</dbReference>
<keyword evidence="16" id="KW-1185">Reference proteome</keyword>
<evidence type="ECO:0000313" key="16">
    <source>
        <dbReference type="Proteomes" id="UP000268350"/>
    </source>
</evidence>
<accession>A0A3B0JPA9</accession>
<dbReference type="SUPFAM" id="SSF57716">
    <property type="entry name" value="Glucocorticoid receptor-like (DNA-binding domain)"/>
    <property type="match status" value="1"/>
</dbReference>
<comment type="similarity">
    <text evidence="2">Belongs to the krueppel C2H2-type zinc-finger protein family.</text>
</comment>
<evidence type="ECO:0000256" key="6">
    <source>
        <dbReference type="ARBA" id="ARBA00022833"/>
    </source>
</evidence>
<keyword evidence="8" id="KW-0238">DNA-binding</keyword>
<dbReference type="GO" id="GO:0008270">
    <property type="term" value="F:zinc ion binding"/>
    <property type="evidence" value="ECO:0007669"/>
    <property type="project" value="UniProtKB-UniRule"/>
</dbReference>
<keyword evidence="4" id="KW-0677">Repeat</keyword>
<keyword evidence="9" id="KW-0804">Transcription</keyword>
<feature type="domain" description="C2H2-type" evidence="13">
    <location>
        <begin position="234"/>
        <end position="261"/>
    </location>
</feature>
<dbReference type="InterPro" id="IPR012934">
    <property type="entry name" value="Znf_AD"/>
</dbReference>
<comment type="subcellular location">
    <subcellularLocation>
        <location evidence="1">Nucleus</location>
    </subcellularLocation>
</comment>
<dbReference type="SMART" id="SM00868">
    <property type="entry name" value="zf-AD"/>
    <property type="match status" value="1"/>
</dbReference>
<feature type="binding site" evidence="12">
    <location>
        <position position="69"/>
    </location>
    <ligand>
        <name>Zn(2+)</name>
        <dbReference type="ChEBI" id="CHEBI:29105"/>
    </ligand>
</feature>
<evidence type="ECO:0000256" key="11">
    <source>
        <dbReference type="PROSITE-ProRule" id="PRU00042"/>
    </source>
</evidence>
<feature type="domain" description="C2H2-type" evidence="13">
    <location>
        <begin position="290"/>
        <end position="319"/>
    </location>
</feature>
<keyword evidence="10" id="KW-0539">Nucleus</keyword>
<dbReference type="GO" id="GO:0005634">
    <property type="term" value="C:nucleus"/>
    <property type="evidence" value="ECO:0007669"/>
    <property type="project" value="UniProtKB-SubCell"/>
</dbReference>
<dbReference type="OMA" id="CGNSYPR"/>
<gene>
    <name evidence="15" type="ORF">DGUA_6G016457</name>
</gene>
<dbReference type="InterPro" id="IPR013087">
    <property type="entry name" value="Znf_C2H2_type"/>
</dbReference>
<dbReference type="Pfam" id="PF00096">
    <property type="entry name" value="zf-C2H2"/>
    <property type="match status" value="5"/>
</dbReference>
<dbReference type="Gene3D" id="3.30.160.60">
    <property type="entry name" value="Classic Zinc Finger"/>
    <property type="match status" value="5"/>
</dbReference>
<evidence type="ECO:0000259" key="14">
    <source>
        <dbReference type="PROSITE" id="PS51915"/>
    </source>
</evidence>
<sequence>MSTLEQLVLDMESVCRTCLQDGDAHMVSIYERDEAKDRGGISLCEKIESFTGIQMKRTDDLPTRICVKCKAFLTMAHKFRQICQRSNDFLRDYVCKSVAVEPEASSPSPQHAAETEDYEQLEVEVLEEGMWSTDDIIEQEQPTKEVEQTETVTVLTVATALPTPQLVEATTNSAGKVYVCDMCGNRYPRKSTLDTHMRRHRNERPYECEICHMSFHVNYQLMRHIRKHTGARPYRCPYCQRRFADRTSLVKHERTHRNERPYVCETCGKNFTYASVLKVHYKTHTGEKPHICRLCGKSFARNHNLVAHLQTQQHLNDPRTASYLNTLKAGNAPAVG</sequence>
<dbReference type="PROSITE" id="PS00028">
    <property type="entry name" value="ZINC_FINGER_C2H2_1"/>
    <property type="match status" value="5"/>
</dbReference>
<feature type="binding site" evidence="12">
    <location>
        <position position="15"/>
    </location>
    <ligand>
        <name>Zn(2+)</name>
        <dbReference type="ChEBI" id="CHEBI:29105"/>
    </ligand>
</feature>
<dbReference type="STRING" id="7266.A0A3B0JPA9"/>
<organism evidence="15 16">
    <name type="scientific">Drosophila guanche</name>
    <name type="common">Fruit fly</name>
    <dbReference type="NCBI Taxonomy" id="7266"/>
    <lineage>
        <taxon>Eukaryota</taxon>
        <taxon>Metazoa</taxon>
        <taxon>Ecdysozoa</taxon>
        <taxon>Arthropoda</taxon>
        <taxon>Hexapoda</taxon>
        <taxon>Insecta</taxon>
        <taxon>Pterygota</taxon>
        <taxon>Neoptera</taxon>
        <taxon>Endopterygota</taxon>
        <taxon>Diptera</taxon>
        <taxon>Brachycera</taxon>
        <taxon>Muscomorpha</taxon>
        <taxon>Ephydroidea</taxon>
        <taxon>Drosophilidae</taxon>
        <taxon>Drosophila</taxon>
        <taxon>Sophophora</taxon>
    </lineage>
</organism>
<dbReference type="EMBL" id="OUUW01000008">
    <property type="protein sequence ID" value="SPP83965.1"/>
    <property type="molecule type" value="Genomic_DNA"/>
</dbReference>
<evidence type="ECO:0000256" key="5">
    <source>
        <dbReference type="ARBA" id="ARBA00022771"/>
    </source>
</evidence>
<dbReference type="Gene3D" id="3.40.1800.20">
    <property type="match status" value="1"/>
</dbReference>
<evidence type="ECO:0000313" key="15">
    <source>
        <dbReference type="EMBL" id="SPP83965.1"/>
    </source>
</evidence>
<evidence type="ECO:0000256" key="10">
    <source>
        <dbReference type="ARBA" id="ARBA00023242"/>
    </source>
</evidence>
<evidence type="ECO:0000256" key="12">
    <source>
        <dbReference type="PROSITE-ProRule" id="PRU01263"/>
    </source>
</evidence>
<dbReference type="OrthoDB" id="6077919at2759"/>
<evidence type="ECO:0000256" key="7">
    <source>
        <dbReference type="ARBA" id="ARBA00023015"/>
    </source>
</evidence>
<keyword evidence="5 11" id="KW-0863">Zinc-finger</keyword>
<keyword evidence="7" id="KW-0805">Transcription regulation</keyword>
<evidence type="ECO:0000256" key="9">
    <source>
        <dbReference type="ARBA" id="ARBA00023163"/>
    </source>
</evidence>
<feature type="binding site" evidence="12">
    <location>
        <position position="18"/>
    </location>
    <ligand>
        <name>Zn(2+)</name>
        <dbReference type="ChEBI" id="CHEBI:29105"/>
    </ligand>
</feature>
<dbReference type="PROSITE" id="PS50157">
    <property type="entry name" value="ZINC_FINGER_C2H2_2"/>
    <property type="match status" value="5"/>
</dbReference>
<evidence type="ECO:0000256" key="1">
    <source>
        <dbReference type="ARBA" id="ARBA00004123"/>
    </source>
</evidence>
<dbReference type="GO" id="GO:0000981">
    <property type="term" value="F:DNA-binding transcription factor activity, RNA polymerase II-specific"/>
    <property type="evidence" value="ECO:0007669"/>
    <property type="project" value="TreeGrafter"/>
</dbReference>
<proteinExistence type="inferred from homology"/>
<dbReference type="PROSITE" id="PS51915">
    <property type="entry name" value="ZAD"/>
    <property type="match status" value="1"/>
</dbReference>
<feature type="domain" description="ZAD" evidence="14">
    <location>
        <begin position="13"/>
        <end position="93"/>
    </location>
</feature>
<dbReference type="SMART" id="SM00355">
    <property type="entry name" value="ZnF_C2H2"/>
    <property type="match status" value="5"/>
</dbReference>
<name>A0A3B0JPA9_DROGU</name>
<dbReference type="PANTHER" id="PTHR23235">
    <property type="entry name" value="KRUEPPEL-LIKE TRANSCRIPTION FACTOR"/>
    <property type="match status" value="1"/>
</dbReference>
<reference evidence="16" key="1">
    <citation type="submission" date="2018-01" db="EMBL/GenBank/DDBJ databases">
        <authorList>
            <person name="Alioto T."/>
            <person name="Alioto T."/>
        </authorList>
    </citation>
    <scope>NUCLEOTIDE SEQUENCE [LARGE SCALE GENOMIC DNA]</scope>
</reference>
<dbReference type="AlphaFoldDB" id="A0A3B0JPA9"/>
<evidence type="ECO:0000256" key="4">
    <source>
        <dbReference type="ARBA" id="ARBA00022737"/>
    </source>
</evidence>
<dbReference type="FunFam" id="3.30.160.60:FF:000931">
    <property type="entry name" value="zinc finger protein 697"/>
    <property type="match status" value="1"/>
</dbReference>
<protein>
    <submittedName>
        <fullName evidence="15">Blast:Zinc finger protein Xfin</fullName>
    </submittedName>
</protein>
<evidence type="ECO:0000256" key="3">
    <source>
        <dbReference type="ARBA" id="ARBA00022723"/>
    </source>
</evidence>
<dbReference type="Proteomes" id="UP000268350">
    <property type="component" value="Unassembled WGS sequence"/>
</dbReference>
<dbReference type="InterPro" id="IPR036236">
    <property type="entry name" value="Znf_C2H2_sf"/>
</dbReference>
<feature type="binding site" evidence="12">
    <location>
        <position position="66"/>
    </location>
    <ligand>
        <name>Zn(2+)</name>
        <dbReference type="ChEBI" id="CHEBI:29105"/>
    </ligand>
</feature>
<evidence type="ECO:0000259" key="13">
    <source>
        <dbReference type="PROSITE" id="PS50157"/>
    </source>
</evidence>